<dbReference type="Proteomes" id="UP000318380">
    <property type="component" value="Unassembled WGS sequence"/>
</dbReference>
<feature type="compositionally biased region" description="Low complexity" evidence="1">
    <location>
        <begin position="191"/>
        <end position="208"/>
    </location>
</feature>
<feature type="compositionally biased region" description="Basic and acidic residues" evidence="1">
    <location>
        <begin position="62"/>
        <end position="86"/>
    </location>
</feature>
<feature type="compositionally biased region" description="Basic and acidic residues" evidence="1">
    <location>
        <begin position="111"/>
        <end position="134"/>
    </location>
</feature>
<protein>
    <submittedName>
        <fullName evidence="2">Uncharacterized protein</fullName>
    </submittedName>
</protein>
<dbReference type="RefSeq" id="WP_145804510.1">
    <property type="nucleotide sequence ID" value="NZ_VIVK01000001.1"/>
</dbReference>
<evidence type="ECO:0000313" key="3">
    <source>
        <dbReference type="Proteomes" id="UP000318380"/>
    </source>
</evidence>
<feature type="compositionally biased region" description="Acidic residues" evidence="1">
    <location>
        <begin position="1"/>
        <end position="10"/>
    </location>
</feature>
<evidence type="ECO:0000313" key="2">
    <source>
        <dbReference type="EMBL" id="TWD80492.1"/>
    </source>
</evidence>
<organism evidence="2 3">
    <name type="scientific">Kribbella amoyensis</name>
    <dbReference type="NCBI Taxonomy" id="996641"/>
    <lineage>
        <taxon>Bacteria</taxon>
        <taxon>Bacillati</taxon>
        <taxon>Actinomycetota</taxon>
        <taxon>Actinomycetes</taxon>
        <taxon>Propionibacteriales</taxon>
        <taxon>Kribbellaceae</taxon>
        <taxon>Kribbella</taxon>
    </lineage>
</organism>
<proteinExistence type="predicted"/>
<feature type="compositionally biased region" description="Basic and acidic residues" evidence="1">
    <location>
        <begin position="25"/>
        <end position="38"/>
    </location>
</feature>
<accession>A0A561BNW2</accession>
<feature type="compositionally biased region" description="Basic and acidic residues" evidence="1">
    <location>
        <begin position="144"/>
        <end position="173"/>
    </location>
</feature>
<gene>
    <name evidence="2" type="ORF">FB561_1570</name>
</gene>
<dbReference type="AlphaFoldDB" id="A0A561BNW2"/>
<dbReference type="EMBL" id="VIVK01000001">
    <property type="protein sequence ID" value="TWD80492.1"/>
    <property type="molecule type" value="Genomic_DNA"/>
</dbReference>
<reference evidence="2 3" key="1">
    <citation type="submission" date="2019-06" db="EMBL/GenBank/DDBJ databases">
        <title>Sequencing the genomes of 1000 actinobacteria strains.</title>
        <authorList>
            <person name="Klenk H.-P."/>
        </authorList>
    </citation>
    <scope>NUCLEOTIDE SEQUENCE [LARGE SCALE GENOMIC DNA]</scope>
    <source>
        <strain evidence="2 3">DSM 24683</strain>
    </source>
</reference>
<comment type="caution">
    <text evidence="2">The sequence shown here is derived from an EMBL/GenBank/DDBJ whole genome shotgun (WGS) entry which is preliminary data.</text>
</comment>
<feature type="compositionally biased region" description="Basic residues" evidence="1">
    <location>
        <begin position="216"/>
        <end position="232"/>
    </location>
</feature>
<feature type="region of interest" description="Disordered" evidence="1">
    <location>
        <begin position="1"/>
        <end position="241"/>
    </location>
</feature>
<name>A0A561BNW2_9ACTN</name>
<sequence length="241" mass="27051">MADTDDDEQVADLGPDERAEGDDALGDRGAGEDSRAKEWVAQAALTDTRELAVDDEDEADAEYDRDRQRHREDLEQDSRSARERQDTRHRHDVNRAEAEVTEALRLAHSYELSRDNFRRHADAERGLAREDRSRAASLDAGAAGRDDPQANTDRADADRYRASARRETSRANYDDATADSFGADAREQRQEAAQVQVPEQPPAAEAVRNPPQPAPKARKNLKNIKQRKPKTKALRDWGIGE</sequence>
<keyword evidence="3" id="KW-1185">Reference proteome</keyword>
<evidence type="ECO:0000256" key="1">
    <source>
        <dbReference type="SAM" id="MobiDB-lite"/>
    </source>
</evidence>